<accession>A0A4Y7JDT9</accession>
<dbReference type="AlphaFoldDB" id="A0A4Y7JDT9"/>
<reference evidence="2 3" key="1">
    <citation type="journal article" date="2018" name="Science">
        <title>The opium poppy genome and morphinan production.</title>
        <authorList>
            <person name="Guo L."/>
            <person name="Winzer T."/>
            <person name="Yang X."/>
            <person name="Li Y."/>
            <person name="Ning Z."/>
            <person name="He Z."/>
            <person name="Teodor R."/>
            <person name="Lu Y."/>
            <person name="Bowser T.A."/>
            <person name="Graham I.A."/>
            <person name="Ye K."/>
        </authorList>
    </citation>
    <scope>NUCLEOTIDE SEQUENCE [LARGE SCALE GENOMIC DNA]</scope>
    <source>
        <strain evidence="3">cv. HN1</strain>
        <tissue evidence="2">Leaves</tissue>
    </source>
</reference>
<proteinExistence type="predicted"/>
<keyword evidence="3" id="KW-1185">Reference proteome</keyword>
<feature type="region of interest" description="Disordered" evidence="1">
    <location>
        <begin position="99"/>
        <end position="119"/>
    </location>
</feature>
<dbReference type="EMBL" id="CM010718">
    <property type="protein sequence ID" value="RZC57805.1"/>
    <property type="molecule type" value="Genomic_DNA"/>
</dbReference>
<protein>
    <submittedName>
        <fullName evidence="2">Uncharacterized protein</fullName>
    </submittedName>
</protein>
<dbReference type="Gramene" id="RZC57805">
    <property type="protein sequence ID" value="RZC57805"/>
    <property type="gene ID" value="C5167_005112"/>
</dbReference>
<evidence type="ECO:0000313" key="2">
    <source>
        <dbReference type="EMBL" id="RZC57805.1"/>
    </source>
</evidence>
<organism evidence="2 3">
    <name type="scientific">Papaver somniferum</name>
    <name type="common">Opium poppy</name>
    <dbReference type="NCBI Taxonomy" id="3469"/>
    <lineage>
        <taxon>Eukaryota</taxon>
        <taxon>Viridiplantae</taxon>
        <taxon>Streptophyta</taxon>
        <taxon>Embryophyta</taxon>
        <taxon>Tracheophyta</taxon>
        <taxon>Spermatophyta</taxon>
        <taxon>Magnoliopsida</taxon>
        <taxon>Ranunculales</taxon>
        <taxon>Papaveraceae</taxon>
        <taxon>Papaveroideae</taxon>
        <taxon>Papaver</taxon>
    </lineage>
</organism>
<feature type="non-terminal residue" evidence="2">
    <location>
        <position position="153"/>
    </location>
</feature>
<evidence type="ECO:0000256" key="1">
    <source>
        <dbReference type="SAM" id="MobiDB-lite"/>
    </source>
</evidence>
<evidence type="ECO:0000313" key="3">
    <source>
        <dbReference type="Proteomes" id="UP000316621"/>
    </source>
</evidence>
<gene>
    <name evidence="2" type="ORF">C5167_005112</name>
</gene>
<sequence length="153" mass="17547">MNIGQLAIDAAIRIANADDNGIKRDARKARLAILLQKQFYRNLRQTRLTGDTSAAITVAKNKQDTARKTSKHAATKKAIQKAYMVQRCRTRRKKLLRRLRNSKKRKASAEDRSETANKRAKTFAASYMDGHKEGDQNEVFHEVYESEEEFPHT</sequence>
<dbReference type="Proteomes" id="UP000316621">
    <property type="component" value="Chromosome 4"/>
</dbReference>
<feature type="compositionally biased region" description="Basic and acidic residues" evidence="1">
    <location>
        <begin position="107"/>
        <end position="117"/>
    </location>
</feature>
<name>A0A4Y7JDT9_PAPSO</name>